<dbReference type="EMBL" id="CP022385">
    <property type="protein sequence ID" value="ATA85251.1"/>
    <property type="molecule type" value="Genomic_DNA"/>
</dbReference>
<dbReference type="Proteomes" id="UP000217301">
    <property type="component" value="Chromosome"/>
</dbReference>
<proteinExistence type="predicted"/>
<keyword evidence="4" id="KW-1185">Reference proteome</keyword>
<keyword evidence="1" id="KW-0732">Signal</keyword>
<dbReference type="RefSeq" id="WP_002680536.1">
    <property type="nucleotide sequence ID" value="NZ_CP022385.1"/>
</dbReference>
<gene>
    <name evidence="2" type="ORF">CGC55_12425</name>
    <name evidence="3" type="ORF">NCTC11653_00542</name>
</gene>
<dbReference type="EMBL" id="UAVP01000003">
    <property type="protein sequence ID" value="SQA74649.1"/>
    <property type="molecule type" value="Genomic_DNA"/>
</dbReference>
<evidence type="ECO:0000256" key="1">
    <source>
        <dbReference type="SAM" id="SignalP"/>
    </source>
</evidence>
<feature type="chain" id="PRO_5043813665" evidence="1">
    <location>
        <begin position="28"/>
        <end position="1643"/>
    </location>
</feature>
<protein>
    <submittedName>
        <fullName evidence="3">Gliding motility-associated C-terminal domain</fullName>
    </submittedName>
</protein>
<dbReference type="Pfam" id="PF13585">
    <property type="entry name" value="CHU_C"/>
    <property type="match status" value="1"/>
</dbReference>
<reference evidence="2" key="1">
    <citation type="journal article" date="2017" name="Genome Announc.">
        <title>Twelve Complete Reference Genomes of Clinical Isolates in the Capnocytophaga Genus.</title>
        <authorList>
            <person name="Villarma A."/>
            <person name="Gulvik C.A."/>
            <person name="Rowe L.A."/>
            <person name="Sheth M."/>
            <person name="Juieng P."/>
            <person name="Nicholson A.C."/>
            <person name="Loparev V.N."/>
            <person name="McQuiston J.R."/>
        </authorList>
    </citation>
    <scope>NUCLEOTIDE SEQUENCE</scope>
    <source>
        <strain evidence="2">KC1668</strain>
    </source>
</reference>
<evidence type="ECO:0000313" key="5">
    <source>
        <dbReference type="Proteomes" id="UP000249902"/>
    </source>
</evidence>
<accession>A0AAX2ICE6</accession>
<reference evidence="3 5" key="3">
    <citation type="submission" date="2018-06" db="EMBL/GenBank/DDBJ databases">
        <authorList>
            <consortium name="Pathogen Informatics"/>
            <person name="Doyle S."/>
        </authorList>
    </citation>
    <scope>NUCLEOTIDE SEQUENCE [LARGE SCALE GENOMIC DNA]</scope>
    <source>
        <strain evidence="3 5">NCTC11653</strain>
    </source>
</reference>
<dbReference type="Gene3D" id="2.60.40.3440">
    <property type="match status" value="1"/>
</dbReference>
<dbReference type="Proteomes" id="UP000249902">
    <property type="component" value="Unassembled WGS sequence"/>
</dbReference>
<reference evidence="4" key="2">
    <citation type="submission" date="2017-06" db="EMBL/GenBank/DDBJ databases">
        <title>Capnocytophaga spp. assemblies.</title>
        <authorList>
            <person name="Gulvik C.A."/>
        </authorList>
    </citation>
    <scope>NUCLEOTIDE SEQUENCE [LARGE SCALE GENOMIC DNA]</scope>
    <source>
        <strain evidence="4">KC1668</strain>
    </source>
</reference>
<name>A0AAX2ICE6_CAPSP</name>
<organism evidence="3 5">
    <name type="scientific">Capnocytophaga sputigena</name>
    <dbReference type="NCBI Taxonomy" id="1019"/>
    <lineage>
        <taxon>Bacteria</taxon>
        <taxon>Pseudomonadati</taxon>
        <taxon>Bacteroidota</taxon>
        <taxon>Flavobacteriia</taxon>
        <taxon>Flavobacteriales</taxon>
        <taxon>Flavobacteriaceae</taxon>
        <taxon>Capnocytophaga</taxon>
    </lineage>
</organism>
<sequence>MNNLVAKIAYKIIFVATFLLAMSHLNAQSTPKVGITQLIGCGTGTNANKAEVVVSIDESLSGYQYNFGTGWVSTNKTWLSQGNHTIQVKRGTENYTLPITVPAKATAPTFTPSVVYNGDNTTANVTLGNNQPTYQYSYTYGGSTKSNPYFANLTSGTHNVSVTYIAPPTTKSVVFYDDFGKKTGNVKSVKSPYVNQNIYFDPMDGSNQVRPADGATRPQTVSDSYYAIGNRADMMDGTTPYSNFWVLPNDKDGDANGRFLWYNVDLTQTSPGETKTVYKRKAKVTPGMPVEFSTYVYNPINNAVLPSGYKPDVSLKIFRSEADFNLNTPMYSSDNTESIEKEKGGNLNNWTRMSVTVNAGASDTELIFVIYISGGGNDLCVDNILVTQPSKTCPITQVVPITVGANTTPITFTSTTTYNCTAKKAEITVNPSVTTGHTYTYTLDGGTPQSSNVFNNIALGTQHTITITSKRNDNKILFKEDFGSGGTYLMPTSVIPTPFVGRLGGEGYPSDIPAEGNYQIANKNNLVKRSSWNWENPLDHTSNGSDSNGRYLAFNYGKNANKNFYLQDIQVTANKKVTIEYYVYNLNKHNSGDNSIYYPNIQVSFVDKTSGNVINGATKASGGVRGHDNTKDWKHFTHTFTPGNATSLQVRFTNLTDQTSGNDFAIDDILITQEQDIYNHTQTVTINPVAEVTSVTATPLVFRQGTSTTVTFTITGTPNAEITYSITGGATRTATLDSTGKHIVTTITTQTIEINVSKVKLGACEYSYTDKKAKVVTSLTDCISKPLSQFPKTPVNGQTAKNLMNGVTVTRSYSGTPKVYSGDTDTYCSGSTYDDYTIILPTTGYSRDVIYTFSQPVTSAEVWLMVMGSPKTVNDKVRLTTNNPASTFSIVYDCAKGKGKAAATLNNGVVTSQPNIVTDVAVRVTSNSPFTQLIVEDINGTNSSGVLVELCPTSITPAETISITTQPQSQTICADKMATFTSKAQLKDATGNIQYKWQQSSNGAIWTDIPASTGAITSGGTASLTIAGTTNYKYRVVYSYQFAPGIVVTATSQEATLTKLPSVALPTLITGSKTLCPTTTNNKVSFANYVTAPTGTTLLWYTAPTATVSSTTAPFINTHVTTRTTQTAYVRALSTTGCTSGIVTVTLTVDDTTAPTFNAPAALNIVCNSTTATTAINNWLGTATATDACGSIATITNNYTAPANLCNVAGGLITVTFVAKDTFGNTQTRTSTIHLGVTPLVVKDDSFTVPDGLRTQTTISILDNDRLNGAKPTAGVGGTVTITNVTGATPVRSGTNVPTLNPNDGKVTIPANTPAGIYTITYKECETLNPSSNCRTATAEIKVGTPTITVTPETLTVTPSTATQTIPNILNNDKIGGIVTPTVGVGGNVTLTVTNPNTPGNKPTLDPNTGEVTIPGNTPAGTYTITYSYCEVLNPTNCTGTQTLVVTVVGTVTPTALPIAVDDRASTAMNTPINIAVLANDTLNGATTPNVVTSPANGTVVVNADNTVEYRPHTGFAGTDTFVYEICNSAGCSSATVTVDIVNKIVPYNGMSVDGDGKNDYFHIGGIENYPNNVVRIYNRWGVKVFEVSGYDNVTRVFKGISDGRVTVEAPNKLPQGTYYYVIEYYDQNNNKQSEVGWLYLKK</sequence>
<dbReference type="Pfam" id="PF17963">
    <property type="entry name" value="Big_9"/>
    <property type="match status" value="1"/>
</dbReference>
<feature type="signal peptide" evidence="1">
    <location>
        <begin position="1"/>
        <end position="27"/>
    </location>
</feature>
<dbReference type="KEGG" id="cspu:CGC55_12425"/>
<evidence type="ECO:0000313" key="3">
    <source>
        <dbReference type="EMBL" id="SQA74649.1"/>
    </source>
</evidence>
<dbReference type="Gene3D" id="2.60.120.260">
    <property type="entry name" value="Galactose-binding domain-like"/>
    <property type="match status" value="1"/>
</dbReference>
<evidence type="ECO:0000313" key="4">
    <source>
        <dbReference type="Proteomes" id="UP000217301"/>
    </source>
</evidence>
<evidence type="ECO:0000313" key="2">
    <source>
        <dbReference type="EMBL" id="ATA85251.1"/>
    </source>
</evidence>